<organism evidence="7">
    <name type="scientific">Naegleria gruberi</name>
    <name type="common">Amoeba</name>
    <dbReference type="NCBI Taxonomy" id="5762"/>
    <lineage>
        <taxon>Eukaryota</taxon>
        <taxon>Discoba</taxon>
        <taxon>Heterolobosea</taxon>
        <taxon>Tetramitia</taxon>
        <taxon>Eutetramitia</taxon>
        <taxon>Vahlkampfiidae</taxon>
        <taxon>Naegleria</taxon>
    </lineage>
</organism>
<evidence type="ECO:0000256" key="4">
    <source>
        <dbReference type="ARBA" id="ARBA00023242"/>
    </source>
</evidence>
<keyword evidence="4" id="KW-0539">Nucleus</keyword>
<dbReference type="InterPro" id="IPR044640">
    <property type="entry name" value="RU2A"/>
</dbReference>
<dbReference type="OMA" id="CHLEDYR"/>
<dbReference type="Pfam" id="PF14580">
    <property type="entry name" value="LRR_9"/>
    <property type="match status" value="1"/>
</dbReference>
<protein>
    <submittedName>
        <fullName evidence="6">Predicted protein</fullName>
    </submittedName>
</protein>
<dbReference type="PANTHER" id="PTHR10552:SF6">
    <property type="entry name" value="U2 SMALL NUCLEAR RIBONUCLEOPROTEIN A"/>
    <property type="match status" value="1"/>
</dbReference>
<proteinExistence type="inferred from homology"/>
<evidence type="ECO:0000256" key="2">
    <source>
        <dbReference type="ARBA" id="ARBA00022614"/>
    </source>
</evidence>
<name>D2UX29_NAEGR</name>
<evidence type="ECO:0000313" key="7">
    <source>
        <dbReference type="Proteomes" id="UP000006671"/>
    </source>
</evidence>
<dbReference type="eggNOG" id="KOG1644">
    <property type="taxonomic scope" value="Eukaryota"/>
</dbReference>
<sequence>MVKLSPELVASSAQFFNPIKERELDLRGNKIVTIENLGTTRDSFDVIDFSDNEIARMENFPLLRRLHTLFFNNNRLNYIDEKLGEKNLQNLETLILTNNYFKELYELNGLKTFKKLKSISLLDNLVNKKENYRLYLIFLLPTLKYLDFIKVKKIERDRSKHIYGTLAKPTEEAQKILGITKTAAVISTETSNKQASALTEKPALSPEEIMKIKKAIIQAKTLQEVEYYKQALKQGILPKELH</sequence>
<dbReference type="OrthoDB" id="433501at2759"/>
<keyword evidence="2" id="KW-0433">Leucine-rich repeat</keyword>
<dbReference type="GeneID" id="8863667"/>
<gene>
    <name evidence="6" type="ORF">NAEGRDRAFT_29204</name>
</gene>
<dbReference type="VEuPathDB" id="AmoebaDB:NAEGRDRAFT_29204"/>
<dbReference type="RefSeq" id="XP_002683295.1">
    <property type="nucleotide sequence ID" value="XM_002683249.1"/>
</dbReference>
<comment type="similarity">
    <text evidence="5">Belongs to the U2 small nuclear ribonucleoprotein A family.</text>
</comment>
<keyword evidence="3" id="KW-0677">Repeat</keyword>
<evidence type="ECO:0000256" key="1">
    <source>
        <dbReference type="ARBA" id="ARBA00004123"/>
    </source>
</evidence>
<dbReference type="GO" id="GO:0000398">
    <property type="term" value="P:mRNA splicing, via spliceosome"/>
    <property type="evidence" value="ECO:0007669"/>
    <property type="project" value="InterPro"/>
</dbReference>
<dbReference type="GO" id="GO:0030620">
    <property type="term" value="F:U2 snRNA binding"/>
    <property type="evidence" value="ECO:0007669"/>
    <property type="project" value="InterPro"/>
</dbReference>
<dbReference type="FunFam" id="3.80.10.10:FF:000026">
    <property type="entry name" value="U2 small nuclear ribonucleoprotein A"/>
    <property type="match status" value="1"/>
</dbReference>
<comment type="subcellular location">
    <subcellularLocation>
        <location evidence="1">Nucleus</location>
    </subcellularLocation>
</comment>
<dbReference type="EMBL" id="GG738845">
    <property type="protein sequence ID" value="EFC50551.1"/>
    <property type="molecule type" value="Genomic_DNA"/>
</dbReference>
<dbReference type="FunCoup" id="D2UX29">
    <property type="interactions" value="768"/>
</dbReference>
<evidence type="ECO:0000256" key="5">
    <source>
        <dbReference type="ARBA" id="ARBA00024196"/>
    </source>
</evidence>
<dbReference type="InterPro" id="IPR032675">
    <property type="entry name" value="LRR_dom_sf"/>
</dbReference>
<reference evidence="6 7" key="1">
    <citation type="journal article" date="2010" name="Cell">
        <title>The genome of Naegleria gruberi illuminates early eukaryotic versatility.</title>
        <authorList>
            <person name="Fritz-Laylin L.K."/>
            <person name="Prochnik S.E."/>
            <person name="Ginger M.L."/>
            <person name="Dacks J.B."/>
            <person name="Carpenter M.L."/>
            <person name="Field M.C."/>
            <person name="Kuo A."/>
            <person name="Paredez A."/>
            <person name="Chapman J."/>
            <person name="Pham J."/>
            <person name="Shu S."/>
            <person name="Neupane R."/>
            <person name="Cipriano M."/>
            <person name="Mancuso J."/>
            <person name="Tu H."/>
            <person name="Salamov A."/>
            <person name="Lindquist E."/>
            <person name="Shapiro H."/>
            <person name="Lucas S."/>
            <person name="Grigoriev I.V."/>
            <person name="Cande W.Z."/>
            <person name="Fulton C."/>
            <person name="Rokhsar D.S."/>
            <person name="Dawson S.C."/>
        </authorList>
    </citation>
    <scope>NUCLEOTIDE SEQUENCE [LARGE SCALE GENOMIC DNA]</scope>
    <source>
        <strain evidence="6 7">NEG-M</strain>
    </source>
</reference>
<keyword evidence="7" id="KW-1185">Reference proteome</keyword>
<dbReference type="KEGG" id="ngr:NAEGRDRAFT_29204"/>
<evidence type="ECO:0000313" key="6">
    <source>
        <dbReference type="EMBL" id="EFC50551.1"/>
    </source>
</evidence>
<dbReference type="InParanoid" id="D2UX29"/>
<dbReference type="GO" id="GO:0005634">
    <property type="term" value="C:nucleus"/>
    <property type="evidence" value="ECO:0007669"/>
    <property type="project" value="UniProtKB-SubCell"/>
</dbReference>
<dbReference type="PANTHER" id="PTHR10552">
    <property type="entry name" value="U2 SMALL NUCLEAR RIBONUCLEOPROTEIN A"/>
    <property type="match status" value="1"/>
</dbReference>
<dbReference type="PROSITE" id="PS51450">
    <property type="entry name" value="LRR"/>
    <property type="match status" value="1"/>
</dbReference>
<dbReference type="InterPro" id="IPR001611">
    <property type="entry name" value="Leu-rich_rpt"/>
</dbReference>
<dbReference type="AlphaFoldDB" id="D2UX29"/>
<dbReference type="STRING" id="5762.D2UX29"/>
<dbReference type="Proteomes" id="UP000006671">
    <property type="component" value="Unassembled WGS sequence"/>
</dbReference>
<dbReference type="SUPFAM" id="SSF52058">
    <property type="entry name" value="L domain-like"/>
    <property type="match status" value="1"/>
</dbReference>
<dbReference type="Gene3D" id="3.80.10.10">
    <property type="entry name" value="Ribonuclease Inhibitor"/>
    <property type="match status" value="1"/>
</dbReference>
<evidence type="ECO:0000256" key="3">
    <source>
        <dbReference type="ARBA" id="ARBA00022737"/>
    </source>
</evidence>
<accession>D2UX29</accession>